<evidence type="ECO:0000313" key="14">
    <source>
        <dbReference type="RefSeq" id="XP_030977770.1"/>
    </source>
</evidence>
<keyword evidence="3" id="KW-0813">Transport</keyword>
<evidence type="ECO:0000256" key="4">
    <source>
        <dbReference type="ARBA" id="ARBA00022692"/>
    </source>
</evidence>
<keyword evidence="5" id="KW-0249">Electron transport</keyword>
<dbReference type="GeneID" id="41964137"/>
<reference evidence="14" key="3">
    <citation type="submission" date="2025-08" db="UniProtKB">
        <authorList>
            <consortium name="RefSeq"/>
        </authorList>
    </citation>
    <scope>IDENTIFICATION</scope>
    <source>
        <strain evidence="14">NI907</strain>
    </source>
</reference>
<organism evidence="13 14">
    <name type="scientific">Pyricularia grisea</name>
    <name type="common">Crabgrass-specific blast fungus</name>
    <name type="synonym">Magnaporthe grisea</name>
    <dbReference type="NCBI Taxonomy" id="148305"/>
    <lineage>
        <taxon>Eukaryota</taxon>
        <taxon>Fungi</taxon>
        <taxon>Dikarya</taxon>
        <taxon>Ascomycota</taxon>
        <taxon>Pezizomycotina</taxon>
        <taxon>Sordariomycetes</taxon>
        <taxon>Sordariomycetidae</taxon>
        <taxon>Magnaporthales</taxon>
        <taxon>Pyriculariaceae</taxon>
        <taxon>Pyricularia</taxon>
    </lineage>
</organism>
<keyword evidence="13" id="KW-1185">Reference proteome</keyword>
<dbReference type="PROSITE" id="PS51384">
    <property type="entry name" value="FAD_FR"/>
    <property type="match status" value="1"/>
</dbReference>
<dbReference type="Pfam" id="PF08030">
    <property type="entry name" value="NAD_binding_6"/>
    <property type="match status" value="1"/>
</dbReference>
<evidence type="ECO:0000256" key="3">
    <source>
        <dbReference type="ARBA" id="ARBA00022448"/>
    </source>
</evidence>
<reference evidence="14" key="1">
    <citation type="journal article" date="2019" name="Mol. Biol. Evol.">
        <title>Blast fungal genomes show frequent chromosomal changes, gene gains and losses, and effector gene turnover.</title>
        <authorList>
            <person name="Gomez Luciano L.B."/>
            <person name="Jason Tsai I."/>
            <person name="Chuma I."/>
            <person name="Tosa Y."/>
            <person name="Chen Y.H."/>
            <person name="Li J.Y."/>
            <person name="Li M.Y."/>
            <person name="Jade Lu M.Y."/>
            <person name="Nakayashiki H."/>
            <person name="Li W.H."/>
        </authorList>
    </citation>
    <scope>NUCLEOTIDE SEQUENCE</scope>
    <source>
        <strain evidence="14">NI907</strain>
    </source>
</reference>
<dbReference type="RefSeq" id="XP_030977770.1">
    <property type="nucleotide sequence ID" value="XM_031129229.1"/>
</dbReference>
<evidence type="ECO:0000256" key="8">
    <source>
        <dbReference type="ARBA" id="ARBA00023065"/>
    </source>
</evidence>
<keyword evidence="9 11" id="KW-0472">Membrane</keyword>
<feature type="domain" description="FAD-binding FR-type" evidence="12">
    <location>
        <begin position="335"/>
        <end position="438"/>
    </location>
</feature>
<dbReference type="KEGG" id="pgri:PgNI_09242"/>
<dbReference type="InterPro" id="IPR017927">
    <property type="entry name" value="FAD-bd_FR_type"/>
</dbReference>
<dbReference type="AlphaFoldDB" id="A0A6P8ASA3"/>
<evidence type="ECO:0000256" key="9">
    <source>
        <dbReference type="ARBA" id="ARBA00023136"/>
    </source>
</evidence>
<evidence type="ECO:0000256" key="11">
    <source>
        <dbReference type="SAM" id="Phobius"/>
    </source>
</evidence>
<evidence type="ECO:0000256" key="10">
    <source>
        <dbReference type="SAM" id="MobiDB-lite"/>
    </source>
</evidence>
<dbReference type="CDD" id="cd06186">
    <property type="entry name" value="NOX_Duox_like_FAD_NADP"/>
    <property type="match status" value="1"/>
</dbReference>
<feature type="transmembrane region" description="Helical" evidence="11">
    <location>
        <begin position="122"/>
        <end position="145"/>
    </location>
</feature>
<dbReference type="GO" id="GO:0006879">
    <property type="term" value="P:intracellular iron ion homeostasis"/>
    <property type="evidence" value="ECO:0007669"/>
    <property type="project" value="TreeGrafter"/>
</dbReference>
<dbReference type="InterPro" id="IPR013130">
    <property type="entry name" value="Fe3_Rdtase_TM_dom"/>
</dbReference>
<feature type="transmembrane region" description="Helical" evidence="11">
    <location>
        <begin position="281"/>
        <end position="312"/>
    </location>
</feature>
<dbReference type="Proteomes" id="UP000515153">
    <property type="component" value="Unplaced"/>
</dbReference>
<dbReference type="PANTHER" id="PTHR32361:SF3">
    <property type="entry name" value="REDUCTASE, PUTATIVE (AFU_ORTHOLOGUE AFUA_6G13750)-RELATED"/>
    <property type="match status" value="1"/>
</dbReference>
<dbReference type="GO" id="GO:0000293">
    <property type="term" value="F:ferric-chelate reductase activity"/>
    <property type="evidence" value="ECO:0007669"/>
    <property type="project" value="UniProtKB-ARBA"/>
</dbReference>
<dbReference type="InterPro" id="IPR051410">
    <property type="entry name" value="Ferric/Cupric_Reductase"/>
</dbReference>
<feature type="transmembrane region" description="Helical" evidence="11">
    <location>
        <begin position="246"/>
        <end position="269"/>
    </location>
</feature>
<comment type="subcellular location">
    <subcellularLocation>
        <location evidence="1">Membrane</location>
        <topology evidence="1">Multi-pass membrane protein</topology>
    </subcellularLocation>
</comment>
<proteinExistence type="inferred from homology"/>
<dbReference type="InterPro" id="IPR013121">
    <property type="entry name" value="Fe_red_NAD-bd_6"/>
</dbReference>
<dbReference type="Gene3D" id="3.40.50.80">
    <property type="entry name" value="Nucleotide-binding domain of ferredoxin-NADP reductase (FNR) module"/>
    <property type="match status" value="1"/>
</dbReference>
<dbReference type="Pfam" id="PF08022">
    <property type="entry name" value="FAD_binding_8"/>
    <property type="match status" value="1"/>
</dbReference>
<feature type="compositionally biased region" description="Basic and acidic residues" evidence="10">
    <location>
        <begin position="526"/>
        <end position="541"/>
    </location>
</feature>
<dbReference type="SUPFAM" id="SSF52343">
    <property type="entry name" value="Ferredoxin reductase-like, C-terminal NADP-linked domain"/>
    <property type="match status" value="1"/>
</dbReference>
<keyword evidence="8" id="KW-0406">Ion transport</keyword>
<keyword evidence="4 11" id="KW-0812">Transmembrane</keyword>
<dbReference type="SFLD" id="SFLDS00052">
    <property type="entry name" value="Ferric_Reductase_Domain"/>
    <property type="match status" value="1"/>
</dbReference>
<evidence type="ECO:0000256" key="7">
    <source>
        <dbReference type="ARBA" id="ARBA00023002"/>
    </source>
</evidence>
<protein>
    <recommendedName>
        <fullName evidence="12">FAD-binding FR-type domain-containing protein</fullName>
    </recommendedName>
</protein>
<dbReference type="SFLD" id="SFLDG01168">
    <property type="entry name" value="Ferric_reductase_subgroup_(FRE"/>
    <property type="match status" value="1"/>
</dbReference>
<keyword evidence="7" id="KW-0560">Oxidoreductase</keyword>
<dbReference type="GO" id="GO:0015677">
    <property type="term" value="P:copper ion import"/>
    <property type="evidence" value="ECO:0007669"/>
    <property type="project" value="TreeGrafter"/>
</dbReference>
<sequence length="622" mass="69984">MSHGSSNSTQQWYYGYAPRTLPCAADEPTCAYYEALWSSNDRGILYSGILWILVGVALLVTAVLRRALLSRQTRPSTTASEGESLIGVKRPSRLRAVAASARRYLLPDSIHFFFGRTTRLQILVLAILMTYLTIFSFVGITYAMWPTPVAGSPGVWKYQNSLGLWSNRIGILAYAITPFSVLLASRESILSALTGIPYQSFNFLHRWTGYVILVQSILHAIAWCIICIGLYGPQPTYAVNWVTKEYMIYGICAQFLLIIMFVLSTRWVIRLTGFEFFRKSHYVLAMVYMGTCWGHWEYLSDWMLCGILLWFIDRSARLVRTLLLHHQLIDGDWGFHPAQARLTSFPDASGYGDVVRLDFDFVQSPWKVGQHFYLCFPRSSIWQSHPFTPLSLPVVERGVVRHSYIFRAKRGETAKIAVMTEETTPVVLQGPYGEHSSEGVGPQVNVLAIAGGTGITYVLPVLLELASEVNSDPQMTSERQIHLFWAVRNSSDAQWVEPELSVLRASGKIRITIFVTRETNLANSDKQSRDQEGSDKQSGDQETMDIRKLGEGQQARHPDVDDLVRTFVGDTISGRTMVFASGPGSMITDLRASVAALNNGGEVKRGNERFDVELREDNRLEW</sequence>
<feature type="transmembrane region" description="Helical" evidence="11">
    <location>
        <begin position="165"/>
        <end position="186"/>
    </location>
</feature>
<feature type="transmembrane region" description="Helical" evidence="11">
    <location>
        <begin position="44"/>
        <end position="64"/>
    </location>
</feature>
<feature type="region of interest" description="Disordered" evidence="10">
    <location>
        <begin position="522"/>
        <end position="541"/>
    </location>
</feature>
<gene>
    <name evidence="14" type="ORF">PgNI_09242</name>
</gene>
<evidence type="ECO:0000256" key="5">
    <source>
        <dbReference type="ARBA" id="ARBA00022982"/>
    </source>
</evidence>
<comment type="similarity">
    <text evidence="2">Belongs to the ferric reductase (FRE) family.</text>
</comment>
<evidence type="ECO:0000256" key="1">
    <source>
        <dbReference type="ARBA" id="ARBA00004141"/>
    </source>
</evidence>
<reference evidence="14" key="2">
    <citation type="submission" date="2019-10" db="EMBL/GenBank/DDBJ databases">
        <authorList>
            <consortium name="NCBI Genome Project"/>
        </authorList>
    </citation>
    <scope>NUCLEOTIDE SEQUENCE</scope>
    <source>
        <strain evidence="14">NI907</strain>
    </source>
</reference>
<dbReference type="InterPro" id="IPR039261">
    <property type="entry name" value="FNR_nucleotide-bd"/>
</dbReference>
<keyword evidence="6 11" id="KW-1133">Transmembrane helix</keyword>
<evidence type="ECO:0000259" key="12">
    <source>
        <dbReference type="PROSITE" id="PS51384"/>
    </source>
</evidence>
<feature type="transmembrane region" description="Helical" evidence="11">
    <location>
        <begin position="207"/>
        <end position="231"/>
    </location>
</feature>
<dbReference type="PANTHER" id="PTHR32361">
    <property type="entry name" value="FERRIC/CUPRIC REDUCTASE TRANSMEMBRANE COMPONENT"/>
    <property type="match status" value="1"/>
</dbReference>
<evidence type="ECO:0000313" key="13">
    <source>
        <dbReference type="Proteomes" id="UP000515153"/>
    </source>
</evidence>
<dbReference type="GO" id="GO:0006826">
    <property type="term" value="P:iron ion transport"/>
    <property type="evidence" value="ECO:0007669"/>
    <property type="project" value="TreeGrafter"/>
</dbReference>
<evidence type="ECO:0000256" key="6">
    <source>
        <dbReference type="ARBA" id="ARBA00022989"/>
    </source>
</evidence>
<accession>A0A6P8ASA3</accession>
<dbReference type="GO" id="GO:0005886">
    <property type="term" value="C:plasma membrane"/>
    <property type="evidence" value="ECO:0007669"/>
    <property type="project" value="TreeGrafter"/>
</dbReference>
<dbReference type="InterPro" id="IPR013112">
    <property type="entry name" value="FAD-bd_8"/>
</dbReference>
<dbReference type="Pfam" id="PF01794">
    <property type="entry name" value="Ferric_reduct"/>
    <property type="match status" value="1"/>
</dbReference>
<evidence type="ECO:0000256" key="2">
    <source>
        <dbReference type="ARBA" id="ARBA00006278"/>
    </source>
</evidence>
<name>A0A6P8ASA3_PYRGI</name>